<reference evidence="2 3" key="1">
    <citation type="journal article" date="2024" name="G3 (Bethesda)">
        <title>Genome assembly of Hibiscus sabdariffa L. provides insights into metabolisms of medicinal natural products.</title>
        <authorList>
            <person name="Kim T."/>
        </authorList>
    </citation>
    <scope>NUCLEOTIDE SEQUENCE [LARGE SCALE GENOMIC DNA]</scope>
    <source>
        <strain evidence="2">TK-2024</strain>
        <tissue evidence="2">Old leaves</tissue>
    </source>
</reference>
<feature type="transmembrane region" description="Helical" evidence="1">
    <location>
        <begin position="72"/>
        <end position="94"/>
    </location>
</feature>
<accession>A0ABR2G3Y5</accession>
<gene>
    <name evidence="2" type="ORF">V6N12_045758</name>
</gene>
<dbReference type="EMBL" id="JBBPBM010000003">
    <property type="protein sequence ID" value="KAK8593683.1"/>
    <property type="molecule type" value="Genomic_DNA"/>
</dbReference>
<dbReference type="Proteomes" id="UP001472677">
    <property type="component" value="Unassembled WGS sequence"/>
</dbReference>
<proteinExistence type="predicted"/>
<protein>
    <submittedName>
        <fullName evidence="2">Uncharacterized protein</fullName>
    </submittedName>
</protein>
<keyword evidence="1" id="KW-0472">Membrane</keyword>
<evidence type="ECO:0000256" key="1">
    <source>
        <dbReference type="SAM" id="Phobius"/>
    </source>
</evidence>
<organism evidence="2 3">
    <name type="scientific">Hibiscus sabdariffa</name>
    <name type="common">roselle</name>
    <dbReference type="NCBI Taxonomy" id="183260"/>
    <lineage>
        <taxon>Eukaryota</taxon>
        <taxon>Viridiplantae</taxon>
        <taxon>Streptophyta</taxon>
        <taxon>Embryophyta</taxon>
        <taxon>Tracheophyta</taxon>
        <taxon>Spermatophyta</taxon>
        <taxon>Magnoliopsida</taxon>
        <taxon>eudicotyledons</taxon>
        <taxon>Gunneridae</taxon>
        <taxon>Pentapetalae</taxon>
        <taxon>rosids</taxon>
        <taxon>malvids</taxon>
        <taxon>Malvales</taxon>
        <taxon>Malvaceae</taxon>
        <taxon>Malvoideae</taxon>
        <taxon>Hibiscus</taxon>
    </lineage>
</organism>
<sequence>MAWFALCFTGGLLGSLSRLVQFLTGLRFATLAGIALPGCGLCMAWGVAYVGFHYRPRVLLPVWRLPSRLWPILVLFLLAGVALWHKLVFMWLVAPSPPVLRCVAGWRIAGGPRHGLVRFVLHRWTARITIPAGSVPNWAAVCYPGWHCSPWLRFVHGLGSGVRRVSLSTPCPPSGLAAALQTLAHTCALLACRCSLVAQAR</sequence>
<feature type="transmembrane region" description="Helical" evidence="1">
    <location>
        <begin position="28"/>
        <end position="52"/>
    </location>
</feature>
<evidence type="ECO:0000313" key="2">
    <source>
        <dbReference type="EMBL" id="KAK8593683.1"/>
    </source>
</evidence>
<evidence type="ECO:0000313" key="3">
    <source>
        <dbReference type="Proteomes" id="UP001472677"/>
    </source>
</evidence>
<keyword evidence="1" id="KW-0812">Transmembrane</keyword>
<keyword evidence="1" id="KW-1133">Transmembrane helix</keyword>
<keyword evidence="3" id="KW-1185">Reference proteome</keyword>
<name>A0ABR2G3Y5_9ROSI</name>
<comment type="caution">
    <text evidence="2">The sequence shown here is derived from an EMBL/GenBank/DDBJ whole genome shotgun (WGS) entry which is preliminary data.</text>
</comment>